<feature type="domain" description="Xrn1 N-terminal" evidence="6">
    <location>
        <begin position="1"/>
        <end position="226"/>
    </location>
</feature>
<dbReference type="InterPro" id="IPR004859">
    <property type="entry name" value="Xrn1_N"/>
</dbReference>
<evidence type="ECO:0000256" key="2">
    <source>
        <dbReference type="ARBA" id="ARBA00022801"/>
    </source>
</evidence>
<feature type="compositionally biased region" description="Low complexity" evidence="5">
    <location>
        <begin position="1473"/>
        <end position="1485"/>
    </location>
</feature>
<evidence type="ECO:0000259" key="8">
    <source>
        <dbReference type="Pfam" id="PF18129"/>
    </source>
</evidence>
<dbReference type="Pfam" id="PF18332">
    <property type="entry name" value="XRN1_D1"/>
    <property type="match status" value="1"/>
</dbReference>
<dbReference type="GO" id="GO:0000956">
    <property type="term" value="P:nuclear-transcribed mRNA catabolic process"/>
    <property type="evidence" value="ECO:0007669"/>
    <property type="project" value="TreeGrafter"/>
</dbReference>
<dbReference type="InterPro" id="IPR041106">
    <property type="entry name" value="XRN1_D2_D3"/>
</dbReference>
<dbReference type="Gene3D" id="2.30.30.750">
    <property type="match status" value="1"/>
</dbReference>
<evidence type="ECO:0000256" key="4">
    <source>
        <dbReference type="ARBA" id="ARBA00038299"/>
    </source>
</evidence>
<dbReference type="GO" id="GO:0003723">
    <property type="term" value="F:RNA binding"/>
    <property type="evidence" value="ECO:0007669"/>
    <property type="project" value="TreeGrafter"/>
</dbReference>
<evidence type="ECO:0000259" key="7">
    <source>
        <dbReference type="Pfam" id="PF17846"/>
    </source>
</evidence>
<dbReference type="Pfam" id="PF17846">
    <property type="entry name" value="XRN_M"/>
    <property type="match status" value="1"/>
</dbReference>
<dbReference type="GO" id="GO:0004534">
    <property type="term" value="F:5'-3' RNA exonuclease activity"/>
    <property type="evidence" value="ECO:0007669"/>
    <property type="project" value="TreeGrafter"/>
</dbReference>
<proteinExistence type="inferred from homology"/>
<evidence type="ECO:0000259" key="9">
    <source>
        <dbReference type="Pfam" id="PF18332"/>
    </source>
</evidence>
<feature type="region of interest" description="Disordered" evidence="5">
    <location>
        <begin position="1438"/>
        <end position="1486"/>
    </location>
</feature>
<sequence>MGVPKFYRWISQRYPCINQILRPNEVVMIDHLYLDLNGIIHSSSHCDDAHPNVYNEDLVFQTIANYLNHIICLIRPQKTVFLAVDGVAPRAKMTQQRARRFVGAEKLATELKKRREKEPEFDEKSLFDPNVISPGTEFMESLHEFFKRFIANQISSDPLWRRIDVIYSGHDVPGEGEQKIREYMLYQRTLSGYQPNERHCLYGMDADLIFLGLATHEPNLCILRENVYTVKSPLPQDIPFCLVHLSLLREYIGLEFKNLESEIAFPFDLERIIDDWIFMGYLLGNDFIPHLPNMHIHAESTLYLWDTYHVVLPKLDGYINEFGTLNLERFHIFLSELSKFDTSWFEEREADQRWMQGKHGARMARELERLGKVGASVETEVALATGSKTVAERNSSVDDGLLVDFFSSTCNIVPFLDSNESDRADENSADHFKNIPSINKSNDFKAVNAEELDGKEMENDGMYRKTEGLASIDEQEDKDDESDVEHEVWFDRHIHATPNANILFFGEDEDEDALAYRMHRQDYYARKLKIDIRGDSERTSKAFVEAALLPICRQYVKTLQWVLSYYFKSVADWSYYYPYHYAPFASDLLIFTKRFAKDGVEHNKLTDWADFTPNTKPMLPFEQQMFIMPAMSANIVPQPYRWLLAPSGSPVSEFFPKDFETDINGKLADWEAVVLIPFIDETKMLAAMAPCTKTLSPEDSKRNVHRGHFVLRAKDREKVDYPATFGSLVSEEIDCGFFHTQILRAPQQYLQVCYQMPRHVDLGFPSLYRIPFTYKITRVGVRTFSFPSKGESVSLTVEHPLGRSTSDPGSLKIVANSYLGQAILTGWPYSRLVVPFAVMDENEIWEVDMKASTSSQSSEETMRVVERTSRRKYAEAPFWMSVRWLRLQAEWSVSRLRDSCAITLASEQPRAALLCLSATDCLFSVVVDNSDPSHISLRPLCTHATPLMNKTMESRAIRRRRMPPRVNKQSLCSDANVSITLGGEASLEILDLTMDPSTTPFVRSLTDIFPLASRALIFTPNIDRCFGRIGEIVGSAIDGKLTIQLFPDPPLAEDPSSFLTSALKADESSYLTPMQMSRDLHLAQHIIQRIVGDFMVRVPPPPSGRAKKRKPRDGALECTNLTNIGFSLVLHRKRACVVGWSRYSWSKETWVYSRRTVDTIARYNQLFPDVINFIGASDMHVSAFEMSDIFPTNTFERYSQLRTFLRNEVKGNRIVTDANAPLLDTKGLLVVQSHLFPDSPFPTSLPTDCTRIEIAPTDVFAILPDGGRIIPQCYQAWLKRLGKKFDTFELVDRVMYVGPRHDIFGLCGFVIGVYLVLGQETIEVMFDRPFDGAISIRGSSSCCLAMASSHLLHYPRFIESTSARKQKERSSGSKKQRYLGKEFMKKEAFTVLTPQSPPLSTANPIDSVLPSEWLANPPSEFASSSTAVAALNKKATKCVSTSSKKPLPQPPSPNIKHSNSSVAPSSLGQMPVQSHSKSHQQLQNQQKKHQIRLGPKTVDQATASLCSLQANSAPMTYPTSEVQLPSNPQAPALFPPSPWCSNSIKWLPEICSSGPEQSPGGSPPWVQVDPRFVAFFNYEWSLFFVDSLTGQVFSVEQLRDLYFSVEQQAFQSAQFLECFTSQQPQLQPFVSPVNDSHLSVPTHLPVSENTNNLTNFVPTQAASPNILCYPRPAMPF</sequence>
<dbReference type="InterPro" id="IPR040992">
    <property type="entry name" value="XRN1_D1"/>
</dbReference>
<dbReference type="WBParaSite" id="EgrG_000228400">
    <property type="protein sequence ID" value="EgrG_000228400"/>
    <property type="gene ID" value="EgrG_000228400"/>
</dbReference>
<dbReference type="InterPro" id="IPR027073">
    <property type="entry name" value="5_3_exoribonuclease"/>
</dbReference>
<feature type="domain" description="Exoribonuclease Xrn1 D2/D3" evidence="10">
    <location>
        <begin position="1025"/>
        <end position="1208"/>
    </location>
</feature>
<keyword evidence="1" id="KW-0540">Nuclease</keyword>
<evidence type="ECO:0000313" key="13">
    <source>
        <dbReference type="WBParaSite" id="EgrG_000228400"/>
    </source>
</evidence>
<dbReference type="CDD" id="cd18673">
    <property type="entry name" value="PIN_XRN1-2-like"/>
    <property type="match status" value="1"/>
</dbReference>
<dbReference type="Gene3D" id="1.25.40.1050">
    <property type="match status" value="1"/>
</dbReference>
<dbReference type="Pfam" id="PF03159">
    <property type="entry name" value="XRN_N"/>
    <property type="match status" value="1"/>
</dbReference>
<dbReference type="GO" id="GO:0005634">
    <property type="term" value="C:nucleus"/>
    <property type="evidence" value="ECO:0007669"/>
    <property type="project" value="TreeGrafter"/>
</dbReference>
<dbReference type="InterPro" id="IPR041412">
    <property type="entry name" value="Xrn1_helical"/>
</dbReference>
<dbReference type="Pfam" id="PF18129">
    <property type="entry name" value="SH3_12"/>
    <property type="match status" value="1"/>
</dbReference>
<dbReference type="OrthoDB" id="6124600at2759"/>
<gene>
    <name evidence="11" type="ORF">EgrG_000228400</name>
</gene>
<name>A0A068WJY6_ECHGR</name>
<dbReference type="Pfam" id="PF18334">
    <property type="entry name" value="XRN1_D2_D3"/>
    <property type="match status" value="1"/>
</dbReference>
<dbReference type="InterPro" id="IPR041385">
    <property type="entry name" value="SH3_12"/>
</dbReference>
<protein>
    <submittedName>
        <fullName evidence="11 13">5' 3' exoribonuclease 1</fullName>
    </submittedName>
</protein>
<feature type="domain" description="Xrn1 helical" evidence="7">
    <location>
        <begin position="267"/>
        <end position="719"/>
    </location>
</feature>
<dbReference type="InterPro" id="IPR047007">
    <property type="entry name" value="XRN1_D1_sf"/>
</dbReference>
<dbReference type="EMBL" id="LK028580">
    <property type="protein sequence ID" value="CDS20088.1"/>
    <property type="molecule type" value="Genomic_DNA"/>
</dbReference>
<evidence type="ECO:0000256" key="1">
    <source>
        <dbReference type="ARBA" id="ARBA00022722"/>
    </source>
</evidence>
<evidence type="ECO:0000313" key="11">
    <source>
        <dbReference type="EMBL" id="CDS20088.1"/>
    </source>
</evidence>
<feature type="compositionally biased region" description="Polar residues" evidence="5">
    <location>
        <begin position="1455"/>
        <end position="1472"/>
    </location>
</feature>
<feature type="domain" description="5'-3' exoribonuclease 1 D1" evidence="9">
    <location>
        <begin position="762"/>
        <end position="861"/>
    </location>
</feature>
<dbReference type="PANTHER" id="PTHR12341">
    <property type="entry name" value="5'-&gt;3' EXORIBONUCLEASE"/>
    <property type="match status" value="1"/>
</dbReference>
<evidence type="ECO:0000256" key="3">
    <source>
        <dbReference type="ARBA" id="ARBA00022839"/>
    </source>
</evidence>
<evidence type="ECO:0000259" key="6">
    <source>
        <dbReference type="Pfam" id="PF03159"/>
    </source>
</evidence>
<reference evidence="11" key="2">
    <citation type="submission" date="2014-06" db="EMBL/GenBank/DDBJ databases">
        <authorList>
            <person name="Aslett M."/>
        </authorList>
    </citation>
    <scope>NUCLEOTIDE SEQUENCE</scope>
</reference>
<dbReference type="Gene3D" id="2.170.260.40">
    <property type="match status" value="1"/>
</dbReference>
<dbReference type="PANTHER" id="PTHR12341:SF7">
    <property type="entry name" value="5'-3' EXORIBONUCLEASE 1"/>
    <property type="match status" value="1"/>
</dbReference>
<dbReference type="Gene3D" id="3.40.50.12390">
    <property type="match status" value="2"/>
</dbReference>
<dbReference type="GO" id="GO:0016075">
    <property type="term" value="P:rRNA catabolic process"/>
    <property type="evidence" value="ECO:0007669"/>
    <property type="project" value="TreeGrafter"/>
</dbReference>
<accession>A0A068WJY6</accession>
<evidence type="ECO:0000259" key="10">
    <source>
        <dbReference type="Pfam" id="PF18334"/>
    </source>
</evidence>
<reference evidence="11 12" key="1">
    <citation type="journal article" date="2013" name="Nature">
        <title>The genomes of four tapeworm species reveal adaptations to parasitism.</title>
        <authorList>
            <person name="Tsai I.J."/>
            <person name="Zarowiecki M."/>
            <person name="Holroyd N."/>
            <person name="Garciarrubio A."/>
            <person name="Sanchez-Flores A."/>
            <person name="Brooks K.L."/>
            <person name="Tracey A."/>
            <person name="Bobes R.J."/>
            <person name="Fragoso G."/>
            <person name="Sciutto E."/>
            <person name="Aslett M."/>
            <person name="Beasley H."/>
            <person name="Bennett H.M."/>
            <person name="Cai J."/>
            <person name="Camicia F."/>
            <person name="Clark R."/>
            <person name="Cucher M."/>
            <person name="De Silva N."/>
            <person name="Day T.A."/>
            <person name="Deplazes P."/>
            <person name="Estrada K."/>
            <person name="Fernandez C."/>
            <person name="Holland P.W."/>
            <person name="Hou J."/>
            <person name="Hu S."/>
            <person name="Huckvale T."/>
            <person name="Hung S.S."/>
            <person name="Kamenetzky L."/>
            <person name="Keane J.A."/>
            <person name="Kiss F."/>
            <person name="Koziol U."/>
            <person name="Lambert O."/>
            <person name="Liu K."/>
            <person name="Luo X."/>
            <person name="Luo Y."/>
            <person name="Macchiaroli N."/>
            <person name="Nichol S."/>
            <person name="Paps J."/>
            <person name="Parkinson J."/>
            <person name="Pouchkina-Stantcheva N."/>
            <person name="Riddiford N."/>
            <person name="Rosenzvit M."/>
            <person name="Salinas G."/>
            <person name="Wasmuth J.D."/>
            <person name="Zamanian M."/>
            <person name="Zheng Y."/>
            <person name="Cai X."/>
            <person name="Soberon X."/>
            <person name="Olson P.D."/>
            <person name="Laclette J.P."/>
            <person name="Brehm K."/>
            <person name="Berriman M."/>
            <person name="Garciarrubio A."/>
            <person name="Bobes R.J."/>
            <person name="Fragoso G."/>
            <person name="Sanchez-Flores A."/>
            <person name="Estrada K."/>
            <person name="Cevallos M.A."/>
            <person name="Morett E."/>
            <person name="Gonzalez V."/>
            <person name="Portillo T."/>
            <person name="Ochoa-Leyva A."/>
            <person name="Jose M.V."/>
            <person name="Sciutto E."/>
            <person name="Landa A."/>
            <person name="Jimenez L."/>
            <person name="Valdes V."/>
            <person name="Carrero J.C."/>
            <person name="Larralde C."/>
            <person name="Morales-Montor J."/>
            <person name="Limon-Lason J."/>
            <person name="Soberon X."/>
            <person name="Laclette J.P."/>
        </authorList>
    </citation>
    <scope>NUCLEOTIDE SEQUENCE [LARGE SCALE GENOMIC DNA]</scope>
</reference>
<keyword evidence="2" id="KW-0378">Hydrolase</keyword>
<keyword evidence="3" id="KW-0269">Exonuclease</keyword>
<dbReference type="Proteomes" id="UP000492820">
    <property type="component" value="Unassembled WGS sequence"/>
</dbReference>
<comment type="similarity">
    <text evidence="4">Belongs to the 5'-3' exonuclease family.</text>
</comment>
<organism evidence="11">
    <name type="scientific">Echinococcus granulosus</name>
    <name type="common">Hydatid tapeworm</name>
    <dbReference type="NCBI Taxonomy" id="6210"/>
    <lineage>
        <taxon>Eukaryota</taxon>
        <taxon>Metazoa</taxon>
        <taxon>Spiralia</taxon>
        <taxon>Lophotrochozoa</taxon>
        <taxon>Platyhelminthes</taxon>
        <taxon>Cestoda</taxon>
        <taxon>Eucestoda</taxon>
        <taxon>Cyclophyllidea</taxon>
        <taxon>Taeniidae</taxon>
        <taxon>Echinococcus</taxon>
        <taxon>Echinococcus granulosus group</taxon>
    </lineage>
</organism>
<dbReference type="InterPro" id="IPR047008">
    <property type="entry name" value="XRN1_SH3_sf"/>
</dbReference>
<feature type="domain" description="5'-3' exoribonuclease 1 SH3-like" evidence="8">
    <location>
        <begin position="1287"/>
        <end position="1352"/>
    </location>
</feature>
<evidence type="ECO:0000313" key="12">
    <source>
        <dbReference type="Proteomes" id="UP000492820"/>
    </source>
</evidence>
<evidence type="ECO:0000256" key="5">
    <source>
        <dbReference type="SAM" id="MobiDB-lite"/>
    </source>
</evidence>
<reference evidence="13" key="3">
    <citation type="submission" date="2020-10" db="UniProtKB">
        <authorList>
            <consortium name="WormBaseParasite"/>
        </authorList>
    </citation>
    <scope>IDENTIFICATION</scope>
</reference>